<dbReference type="Proteomes" id="UP001227101">
    <property type="component" value="Chromosome"/>
</dbReference>
<keyword evidence="1" id="KW-0560">Oxidoreductase</keyword>
<dbReference type="PANTHER" id="PTHR43818">
    <property type="entry name" value="BCDNA.GH03377"/>
    <property type="match status" value="1"/>
</dbReference>
<keyword evidence="5" id="KW-1185">Reference proteome</keyword>
<name>A0ABY8XZ74_9PSEU</name>
<dbReference type="Pfam" id="PF22725">
    <property type="entry name" value="GFO_IDH_MocA_C3"/>
    <property type="match status" value="1"/>
</dbReference>
<feature type="domain" description="GFO/IDH/MocA-like oxidoreductase" evidence="3">
    <location>
        <begin position="155"/>
        <end position="282"/>
    </location>
</feature>
<reference evidence="4 5" key="1">
    <citation type="submission" date="2023-06" db="EMBL/GenBank/DDBJ databases">
        <authorList>
            <person name="Oyuntsetseg B."/>
            <person name="Kim S.B."/>
        </authorList>
    </citation>
    <scope>NUCLEOTIDE SEQUENCE [LARGE SCALE GENOMIC DNA]</scope>
    <source>
        <strain evidence="4 5">2-2</strain>
    </source>
</reference>
<feature type="domain" description="Gfo/Idh/MocA-like oxidoreductase N-terminal" evidence="2">
    <location>
        <begin position="27"/>
        <end position="142"/>
    </location>
</feature>
<dbReference type="InterPro" id="IPR055170">
    <property type="entry name" value="GFO_IDH_MocA-like_dom"/>
</dbReference>
<dbReference type="InterPro" id="IPR050463">
    <property type="entry name" value="Gfo/Idh/MocA_oxidrdct_glycsds"/>
</dbReference>
<organism evidence="4 5">
    <name type="scientific">Amycolatopsis nalaikhensis</name>
    <dbReference type="NCBI Taxonomy" id="715472"/>
    <lineage>
        <taxon>Bacteria</taxon>
        <taxon>Bacillati</taxon>
        <taxon>Actinomycetota</taxon>
        <taxon>Actinomycetes</taxon>
        <taxon>Pseudonocardiales</taxon>
        <taxon>Pseudonocardiaceae</taxon>
        <taxon>Amycolatopsis</taxon>
    </lineage>
</organism>
<evidence type="ECO:0000259" key="3">
    <source>
        <dbReference type="Pfam" id="PF22725"/>
    </source>
</evidence>
<dbReference type="InterPro" id="IPR036291">
    <property type="entry name" value="NAD(P)-bd_dom_sf"/>
</dbReference>
<sequence>MSWQVVEQREEGQVDTQIGIDDSTRPVRVGVVGLRHGMRHVAGFHAVARTEVAAVCDLDPERTRAALRTASPGCRAVSWAEMLEDDVVDAVVVSLPNDMHAAYAREALQAGLHVAVEKPLCVTGAEARELVELAESNELVVAALHDFRVDRAHWAARELVRTGALGHVYAARTRWLRRDNAPGSWYRDRARAGGGVLLDLGTHRLDLALWMLDFPQVLDVRAVTSRALLRRCEDDGDVEDSVAAWLELDGGATVHAEMSFLGHLPRAEDVLLELRGTEASLRVSNVGDSYRDYDLTVFRGRPGAHEQVSYPVLPDPPSLYADFVAAVATGTAALCPGDQAAAVAELIDRLYTAAGR</sequence>
<protein>
    <submittedName>
        <fullName evidence="4">Gfo/Idh/MocA family oxidoreductase</fullName>
    </submittedName>
</protein>
<dbReference type="Gene3D" id="3.40.50.720">
    <property type="entry name" value="NAD(P)-binding Rossmann-like Domain"/>
    <property type="match status" value="1"/>
</dbReference>
<accession>A0ABY8XZ74</accession>
<proteinExistence type="predicted"/>
<evidence type="ECO:0000313" key="4">
    <source>
        <dbReference type="EMBL" id="WIV60716.1"/>
    </source>
</evidence>
<dbReference type="RefSeq" id="WP_285458325.1">
    <property type="nucleotide sequence ID" value="NZ_CP127173.1"/>
</dbReference>
<dbReference type="PANTHER" id="PTHR43818:SF11">
    <property type="entry name" value="BCDNA.GH03377"/>
    <property type="match status" value="1"/>
</dbReference>
<dbReference type="Pfam" id="PF01408">
    <property type="entry name" value="GFO_IDH_MocA"/>
    <property type="match status" value="1"/>
</dbReference>
<evidence type="ECO:0000259" key="2">
    <source>
        <dbReference type="Pfam" id="PF01408"/>
    </source>
</evidence>
<dbReference type="Gene3D" id="3.30.360.10">
    <property type="entry name" value="Dihydrodipicolinate Reductase, domain 2"/>
    <property type="match status" value="1"/>
</dbReference>
<dbReference type="InterPro" id="IPR000683">
    <property type="entry name" value="Gfo/Idh/MocA-like_OxRdtase_N"/>
</dbReference>
<dbReference type="SUPFAM" id="SSF51735">
    <property type="entry name" value="NAD(P)-binding Rossmann-fold domains"/>
    <property type="match status" value="1"/>
</dbReference>
<dbReference type="SUPFAM" id="SSF55347">
    <property type="entry name" value="Glyceraldehyde-3-phosphate dehydrogenase-like, C-terminal domain"/>
    <property type="match status" value="1"/>
</dbReference>
<gene>
    <name evidence="4" type="ORF">QP939_19920</name>
</gene>
<dbReference type="EMBL" id="CP127173">
    <property type="protein sequence ID" value="WIV60716.1"/>
    <property type="molecule type" value="Genomic_DNA"/>
</dbReference>
<evidence type="ECO:0000313" key="5">
    <source>
        <dbReference type="Proteomes" id="UP001227101"/>
    </source>
</evidence>
<evidence type="ECO:0000256" key="1">
    <source>
        <dbReference type="ARBA" id="ARBA00023002"/>
    </source>
</evidence>